<sequence length="105" mass="11825">MTFKDIIVCILAFMPTGWGLLLIAQALKPLAHRVGIWGSVRTLARGYEIIMGLFLFTPVAFLAWFPFVSEFQTRMLFNQAFSRGLQISRILGGGQKKDRSSSNKE</sequence>
<feature type="transmembrane region" description="Helical" evidence="1">
    <location>
        <begin position="47"/>
        <end position="68"/>
    </location>
</feature>
<dbReference type="EMBL" id="NKQK01000007">
    <property type="protein sequence ID" value="PSS26440.1"/>
    <property type="molecule type" value="Genomic_DNA"/>
</dbReference>
<dbReference type="AlphaFoldDB" id="A0A2R6RCZ6"/>
<protein>
    <submittedName>
        <fullName evidence="2">Callose synthase</fullName>
    </submittedName>
</protein>
<reference evidence="3" key="2">
    <citation type="journal article" date="2018" name="BMC Genomics">
        <title>A manually annotated Actinidia chinensis var. chinensis (kiwifruit) genome highlights the challenges associated with draft genomes and gene prediction in plants.</title>
        <authorList>
            <person name="Pilkington S.M."/>
            <person name="Crowhurst R."/>
            <person name="Hilario E."/>
            <person name="Nardozza S."/>
            <person name="Fraser L."/>
            <person name="Peng Y."/>
            <person name="Gunaseelan K."/>
            <person name="Simpson R."/>
            <person name="Tahir J."/>
            <person name="Deroles S.C."/>
            <person name="Templeton K."/>
            <person name="Luo Z."/>
            <person name="Davy M."/>
            <person name="Cheng C."/>
            <person name="McNeilage M."/>
            <person name="Scaglione D."/>
            <person name="Liu Y."/>
            <person name="Zhang Q."/>
            <person name="Datson P."/>
            <person name="De Silva N."/>
            <person name="Gardiner S.E."/>
            <person name="Bassett H."/>
            <person name="Chagne D."/>
            <person name="McCallum J."/>
            <person name="Dzierzon H."/>
            <person name="Deng C."/>
            <person name="Wang Y.Y."/>
            <person name="Barron L."/>
            <person name="Manako K."/>
            <person name="Bowen J."/>
            <person name="Foster T.M."/>
            <person name="Erridge Z.A."/>
            <person name="Tiffin H."/>
            <person name="Waite C.N."/>
            <person name="Davies K.M."/>
            <person name="Grierson E.P."/>
            <person name="Laing W.A."/>
            <person name="Kirk R."/>
            <person name="Chen X."/>
            <person name="Wood M."/>
            <person name="Montefiori M."/>
            <person name="Brummell D.A."/>
            <person name="Schwinn K.E."/>
            <person name="Catanach A."/>
            <person name="Fullerton C."/>
            <person name="Li D."/>
            <person name="Meiyalaghan S."/>
            <person name="Nieuwenhuizen N."/>
            <person name="Read N."/>
            <person name="Prakash R."/>
            <person name="Hunter D."/>
            <person name="Zhang H."/>
            <person name="McKenzie M."/>
            <person name="Knabel M."/>
            <person name="Harris A."/>
            <person name="Allan A.C."/>
            <person name="Gleave A."/>
            <person name="Chen A."/>
            <person name="Janssen B.J."/>
            <person name="Plunkett B."/>
            <person name="Ampomah-Dwamena C."/>
            <person name="Voogd C."/>
            <person name="Leif D."/>
            <person name="Lafferty D."/>
            <person name="Souleyre E.J.F."/>
            <person name="Varkonyi-Gasic E."/>
            <person name="Gambi F."/>
            <person name="Hanley J."/>
            <person name="Yao J.L."/>
            <person name="Cheung J."/>
            <person name="David K.M."/>
            <person name="Warren B."/>
            <person name="Marsh K."/>
            <person name="Snowden K.C."/>
            <person name="Lin-Wang K."/>
            <person name="Brian L."/>
            <person name="Martinez-Sanchez M."/>
            <person name="Wang M."/>
            <person name="Ileperuma N."/>
            <person name="Macnee N."/>
            <person name="Campin R."/>
            <person name="McAtee P."/>
            <person name="Drummond R.S.M."/>
            <person name="Espley R.V."/>
            <person name="Ireland H.S."/>
            <person name="Wu R."/>
            <person name="Atkinson R.G."/>
            <person name="Karunairetnam S."/>
            <person name="Bulley S."/>
            <person name="Chunkath S."/>
            <person name="Hanley Z."/>
            <person name="Storey R."/>
            <person name="Thrimawithana A.H."/>
            <person name="Thomson S."/>
            <person name="David C."/>
            <person name="Testolin R."/>
            <person name="Huang H."/>
            <person name="Hellens R.P."/>
            <person name="Schaffer R.J."/>
        </authorList>
    </citation>
    <scope>NUCLEOTIDE SEQUENCE [LARGE SCALE GENOMIC DNA]</scope>
    <source>
        <strain evidence="3">cv. Red5</strain>
    </source>
</reference>
<organism evidence="2 3">
    <name type="scientific">Actinidia chinensis var. chinensis</name>
    <name type="common">Chinese soft-hair kiwi</name>
    <dbReference type="NCBI Taxonomy" id="1590841"/>
    <lineage>
        <taxon>Eukaryota</taxon>
        <taxon>Viridiplantae</taxon>
        <taxon>Streptophyta</taxon>
        <taxon>Embryophyta</taxon>
        <taxon>Tracheophyta</taxon>
        <taxon>Spermatophyta</taxon>
        <taxon>Magnoliopsida</taxon>
        <taxon>eudicotyledons</taxon>
        <taxon>Gunneridae</taxon>
        <taxon>Pentapetalae</taxon>
        <taxon>asterids</taxon>
        <taxon>Ericales</taxon>
        <taxon>Actinidiaceae</taxon>
        <taxon>Actinidia</taxon>
    </lineage>
</organism>
<evidence type="ECO:0000313" key="3">
    <source>
        <dbReference type="Proteomes" id="UP000241394"/>
    </source>
</evidence>
<dbReference type="PANTHER" id="PTHR12741">
    <property type="entry name" value="LYST-INTERACTING PROTEIN LIP5 DOPAMINE RESPONSIVE PROTEIN DRG-1"/>
    <property type="match status" value="1"/>
</dbReference>
<accession>A0A2R6RCZ6</accession>
<keyword evidence="3" id="KW-1185">Reference proteome</keyword>
<reference evidence="2 3" key="1">
    <citation type="submission" date="2017-07" db="EMBL/GenBank/DDBJ databases">
        <title>An improved, manually edited Actinidia chinensis var. chinensis (kiwifruit) genome highlights the challenges associated with draft genomes and gene prediction in plants.</title>
        <authorList>
            <person name="Pilkington S."/>
            <person name="Crowhurst R."/>
            <person name="Hilario E."/>
            <person name="Nardozza S."/>
            <person name="Fraser L."/>
            <person name="Peng Y."/>
            <person name="Gunaseelan K."/>
            <person name="Simpson R."/>
            <person name="Tahir J."/>
            <person name="Deroles S."/>
            <person name="Templeton K."/>
            <person name="Luo Z."/>
            <person name="Davy M."/>
            <person name="Cheng C."/>
            <person name="Mcneilage M."/>
            <person name="Scaglione D."/>
            <person name="Liu Y."/>
            <person name="Zhang Q."/>
            <person name="Datson P."/>
            <person name="De Silva N."/>
            <person name="Gardiner S."/>
            <person name="Bassett H."/>
            <person name="Chagne D."/>
            <person name="Mccallum J."/>
            <person name="Dzierzon H."/>
            <person name="Deng C."/>
            <person name="Wang Y.-Y."/>
            <person name="Barron N."/>
            <person name="Manako K."/>
            <person name="Bowen J."/>
            <person name="Foster T."/>
            <person name="Erridge Z."/>
            <person name="Tiffin H."/>
            <person name="Waite C."/>
            <person name="Davies K."/>
            <person name="Grierson E."/>
            <person name="Laing W."/>
            <person name="Kirk R."/>
            <person name="Chen X."/>
            <person name="Wood M."/>
            <person name="Montefiori M."/>
            <person name="Brummell D."/>
            <person name="Schwinn K."/>
            <person name="Catanach A."/>
            <person name="Fullerton C."/>
            <person name="Li D."/>
            <person name="Meiyalaghan S."/>
            <person name="Nieuwenhuizen N."/>
            <person name="Read N."/>
            <person name="Prakash R."/>
            <person name="Hunter D."/>
            <person name="Zhang H."/>
            <person name="Mckenzie M."/>
            <person name="Knabel M."/>
            <person name="Harris A."/>
            <person name="Allan A."/>
            <person name="Chen A."/>
            <person name="Janssen B."/>
            <person name="Plunkett B."/>
            <person name="Dwamena C."/>
            <person name="Voogd C."/>
            <person name="Leif D."/>
            <person name="Lafferty D."/>
            <person name="Souleyre E."/>
            <person name="Varkonyi-Gasic E."/>
            <person name="Gambi F."/>
            <person name="Hanley J."/>
            <person name="Yao J.-L."/>
            <person name="Cheung J."/>
            <person name="David K."/>
            <person name="Warren B."/>
            <person name="Marsh K."/>
            <person name="Snowden K."/>
            <person name="Lin-Wang K."/>
            <person name="Brian L."/>
            <person name="Martinez-Sanchez M."/>
            <person name="Wang M."/>
            <person name="Ileperuma N."/>
            <person name="Macnee N."/>
            <person name="Campin R."/>
            <person name="Mcatee P."/>
            <person name="Drummond R."/>
            <person name="Espley R."/>
            <person name="Ireland H."/>
            <person name="Wu R."/>
            <person name="Atkinson R."/>
            <person name="Karunairetnam S."/>
            <person name="Bulley S."/>
            <person name="Chunkath S."/>
            <person name="Hanley Z."/>
            <person name="Storey R."/>
            <person name="Thrimawithana A."/>
            <person name="Thomson S."/>
            <person name="David C."/>
            <person name="Testolin R."/>
        </authorList>
    </citation>
    <scope>NUCLEOTIDE SEQUENCE [LARGE SCALE GENOMIC DNA]</scope>
    <source>
        <strain evidence="3">cv. Red5</strain>
        <tissue evidence="2">Young leaf</tissue>
    </source>
</reference>
<keyword evidence="1" id="KW-0472">Membrane</keyword>
<dbReference type="OrthoDB" id="1880850at2759"/>
<dbReference type="OMA" id="LIEYLMQ"/>
<dbReference type="Proteomes" id="UP000241394">
    <property type="component" value="Chromosome LG7"/>
</dbReference>
<keyword evidence="1" id="KW-1133">Transmembrane helix</keyword>
<dbReference type="PANTHER" id="PTHR12741:SF86">
    <property type="entry name" value="1,3-BETA-GLUCAN SYNTHASE"/>
    <property type="match status" value="1"/>
</dbReference>
<dbReference type="GO" id="GO:0005886">
    <property type="term" value="C:plasma membrane"/>
    <property type="evidence" value="ECO:0007669"/>
    <property type="project" value="TreeGrafter"/>
</dbReference>
<dbReference type="STRING" id="1590841.A0A2R6RCZ6"/>
<name>A0A2R6RCZ6_ACTCC</name>
<dbReference type="InParanoid" id="A0A2R6RCZ6"/>
<comment type="caution">
    <text evidence="2">The sequence shown here is derived from an EMBL/GenBank/DDBJ whole genome shotgun (WGS) entry which is preliminary data.</text>
</comment>
<evidence type="ECO:0000313" key="2">
    <source>
        <dbReference type="EMBL" id="PSS26440.1"/>
    </source>
</evidence>
<gene>
    <name evidence="2" type="ORF">CEY00_Acc07735</name>
</gene>
<feature type="transmembrane region" description="Helical" evidence="1">
    <location>
        <begin position="7"/>
        <end position="27"/>
    </location>
</feature>
<keyword evidence="1" id="KW-0812">Transmembrane</keyword>
<evidence type="ECO:0000256" key="1">
    <source>
        <dbReference type="SAM" id="Phobius"/>
    </source>
</evidence>
<dbReference type="Gramene" id="PSS26440">
    <property type="protein sequence ID" value="PSS26440"/>
    <property type="gene ID" value="CEY00_Acc07735"/>
</dbReference>
<proteinExistence type="predicted"/>
<dbReference type="GO" id="GO:0046527">
    <property type="term" value="F:glucosyltransferase activity"/>
    <property type="evidence" value="ECO:0007669"/>
    <property type="project" value="TreeGrafter"/>
</dbReference>